<dbReference type="InterPro" id="IPR008637">
    <property type="entry name" value="HR_lesion"/>
</dbReference>
<sequence length="874" mass="98683">MGAGHARSRYLNRKEGGAEGRASDWSEVVTRFESTKSGFGEQEIGFVEINVVCSFTHMTWTCFRFNDFGVDGGPAVKELIPKVAVAKRHISSRLGVEIPDIEVRHLAATTIFLKGVGGIFFVFGNSFGAILLVLYLVLTTPLLHDFYNYGPKDPEFVPLLHEFLQVLRCTFRCIALFHWDEELNSEEATQEEGSQSQNSLDIPKKPTVRDWILLSGVLYADCSLFTGWHIVIFGSERSWIMYAIELSDYLKTVVPSQLISERGSNLVVINIGSANIRIGLAQQDTPFNIPHCVARRTSQLPKRNVKDQMLNSQVTTAQHVERERAYDTIASLLKIPFLDEEVANNSYPRKMGRVDGYNPQNNRKDIAFSWTDVYEKEPTSSVASGSESLSSMDKGMNESLGQPESTDTKEFKSNERKFREFIYGEEALRISPTEPYCLHRPIRRGHFNVSQHYPVQQVLEDLYAIWDWILTDKLHIPLSERNLYSAILVVPETFDNREIKEMLSIVLRDLRFSSAVVHQEGLAAIFGNGLSTACIVNMGAQVTSIICLEDGVALPISEKTLPFGGEDISRCFLWTQRHHQTWPQIRTDILTKPMDLIMLNKLKESYCEIKEGEVDTVAVVHSYEDGMPAGSHKTRLTALNVSPMGLFYPKLLVPDVYPPPPRSWYNDYEDMLEDTWHTEFPRRSDMSDGLYPSINVGLSMWDSYPVLPNKPKKEEKVGLAEAITSSILATGRIDLQRKLFCSIQLIGGVALTGGLIPVVEERVLHAIPSNEAIDMVEVLQSRTNPTFVSWKGGAILGILDLGRDAWIHREDWIRNGIHIGSGRKYKDSYFLQAQPMSWKRIDPNVFHVYLPTFPESLKTQNSQLSGKRSFSVSA</sequence>
<evidence type="ECO:0000256" key="3">
    <source>
        <dbReference type="SAM" id="MobiDB-lite"/>
    </source>
</evidence>
<evidence type="ECO:0000313" key="5">
    <source>
        <dbReference type="EMBL" id="TXG72269.1"/>
    </source>
</evidence>
<accession>A0A5C7IT35</accession>
<comment type="similarity">
    <text evidence="1">Belongs to the actin family. ARP8 subfamily.</text>
</comment>
<evidence type="ECO:0000256" key="1">
    <source>
        <dbReference type="ARBA" id="ARBA00007720"/>
    </source>
</evidence>
<dbReference type="FunFam" id="3.90.640.10:FF:000044">
    <property type="entry name" value="Actin-related protein 9"/>
    <property type="match status" value="1"/>
</dbReference>
<keyword evidence="6" id="KW-1185">Reference proteome</keyword>
<dbReference type="FunFam" id="3.30.420.40:FF:000286">
    <property type="entry name" value="Actin-related protein 8"/>
    <property type="match status" value="1"/>
</dbReference>
<dbReference type="PANTHER" id="PTHR31474">
    <property type="entry name" value="HR-LIKE LESION-INDUCER"/>
    <property type="match status" value="1"/>
</dbReference>
<evidence type="ECO:0000313" key="6">
    <source>
        <dbReference type="Proteomes" id="UP000323000"/>
    </source>
</evidence>
<gene>
    <name evidence="5" type="ORF">EZV62_000848</name>
</gene>
<keyword evidence="4" id="KW-0812">Transmembrane</keyword>
<dbReference type="Pfam" id="PF00022">
    <property type="entry name" value="Actin"/>
    <property type="match status" value="1"/>
</dbReference>
<dbReference type="SUPFAM" id="SSF53067">
    <property type="entry name" value="Actin-like ATPase domain"/>
    <property type="match status" value="2"/>
</dbReference>
<evidence type="ECO:0000256" key="2">
    <source>
        <dbReference type="ARBA" id="ARBA00074636"/>
    </source>
</evidence>
<protein>
    <recommendedName>
        <fullName evidence="2">Actin-related protein 9</fullName>
    </recommendedName>
</protein>
<dbReference type="FunFam" id="3.30.420.40:FF:000378">
    <property type="entry name" value="Actin-related protein 9"/>
    <property type="match status" value="1"/>
</dbReference>
<dbReference type="CDD" id="cd10206">
    <property type="entry name" value="ASKHA_NBD_Arp8-like"/>
    <property type="match status" value="1"/>
</dbReference>
<reference evidence="6" key="1">
    <citation type="journal article" date="2019" name="Gigascience">
        <title>De novo genome assembly of the endangered Acer yangbiense, a plant species with extremely small populations endemic to Yunnan Province, China.</title>
        <authorList>
            <person name="Yang J."/>
            <person name="Wariss H.M."/>
            <person name="Tao L."/>
            <person name="Zhang R."/>
            <person name="Yun Q."/>
            <person name="Hollingsworth P."/>
            <person name="Dao Z."/>
            <person name="Luo G."/>
            <person name="Guo H."/>
            <person name="Ma Y."/>
            <person name="Sun W."/>
        </authorList>
    </citation>
    <scope>NUCLEOTIDE SEQUENCE [LARGE SCALE GENOMIC DNA]</scope>
    <source>
        <strain evidence="6">cv. Malutang</strain>
    </source>
</reference>
<dbReference type="InterPro" id="IPR004000">
    <property type="entry name" value="Actin"/>
</dbReference>
<dbReference type="Pfam" id="PF05514">
    <property type="entry name" value="HR_lesion"/>
    <property type="match status" value="1"/>
</dbReference>
<feature type="region of interest" description="Disordered" evidence="3">
    <location>
        <begin position="379"/>
        <end position="411"/>
    </location>
</feature>
<keyword evidence="4" id="KW-1133">Transmembrane helix</keyword>
<dbReference type="OrthoDB" id="5572108at2759"/>
<dbReference type="Gene3D" id="3.90.640.10">
    <property type="entry name" value="Actin, Chain A, domain 4"/>
    <property type="match status" value="1"/>
</dbReference>
<dbReference type="FunFam" id="3.30.420.40:FF:000400">
    <property type="entry name" value="Actin-related protein 9"/>
    <property type="match status" value="1"/>
</dbReference>
<organism evidence="5 6">
    <name type="scientific">Acer yangbiense</name>
    <dbReference type="NCBI Taxonomy" id="1000413"/>
    <lineage>
        <taxon>Eukaryota</taxon>
        <taxon>Viridiplantae</taxon>
        <taxon>Streptophyta</taxon>
        <taxon>Embryophyta</taxon>
        <taxon>Tracheophyta</taxon>
        <taxon>Spermatophyta</taxon>
        <taxon>Magnoliopsida</taxon>
        <taxon>eudicotyledons</taxon>
        <taxon>Gunneridae</taxon>
        <taxon>Pentapetalae</taxon>
        <taxon>rosids</taxon>
        <taxon>malvids</taxon>
        <taxon>Sapindales</taxon>
        <taxon>Sapindaceae</taxon>
        <taxon>Hippocastanoideae</taxon>
        <taxon>Acereae</taxon>
        <taxon>Acer</taxon>
    </lineage>
</organism>
<dbReference type="Proteomes" id="UP000323000">
    <property type="component" value="Chromosome 1"/>
</dbReference>
<dbReference type="FunFam" id="3.30.420.40:FF:000353">
    <property type="entry name" value="Actin-related protein 9"/>
    <property type="match status" value="1"/>
</dbReference>
<dbReference type="AlphaFoldDB" id="A0A5C7IT35"/>
<feature type="compositionally biased region" description="Low complexity" evidence="3">
    <location>
        <begin position="380"/>
        <end position="391"/>
    </location>
</feature>
<comment type="caution">
    <text evidence="5">The sequence shown here is derived from an EMBL/GenBank/DDBJ whole genome shotgun (WGS) entry which is preliminary data.</text>
</comment>
<evidence type="ECO:0000256" key="4">
    <source>
        <dbReference type="SAM" id="Phobius"/>
    </source>
</evidence>
<dbReference type="PANTHER" id="PTHR31474:SF4">
    <property type="entry name" value="NICOTIANA LESION-INDUCING LIKE"/>
    <property type="match status" value="1"/>
</dbReference>
<feature type="transmembrane region" description="Helical" evidence="4">
    <location>
        <begin position="111"/>
        <end position="138"/>
    </location>
</feature>
<dbReference type="EMBL" id="VAHF01000001">
    <property type="protein sequence ID" value="TXG72269.1"/>
    <property type="molecule type" value="Genomic_DNA"/>
</dbReference>
<keyword evidence="4" id="KW-0472">Membrane</keyword>
<proteinExistence type="inferred from homology"/>
<dbReference type="SMART" id="SM00268">
    <property type="entry name" value="ACTIN"/>
    <property type="match status" value="1"/>
</dbReference>
<dbReference type="InterPro" id="IPR043129">
    <property type="entry name" value="ATPase_NBD"/>
</dbReference>
<name>A0A5C7IT35_9ROSI</name>
<dbReference type="Gene3D" id="3.30.420.40">
    <property type="match status" value="3"/>
</dbReference>